<name>A0AAV1U6V2_9STRA</name>
<dbReference type="EMBL" id="CAKLBY020000153">
    <property type="protein sequence ID" value="CAK7929528.1"/>
    <property type="molecule type" value="Genomic_DNA"/>
</dbReference>
<protein>
    <recommendedName>
        <fullName evidence="3">GAG-pre-integrase domain-containing protein</fullName>
    </recommendedName>
</protein>
<evidence type="ECO:0000313" key="2">
    <source>
        <dbReference type="Proteomes" id="UP001162060"/>
    </source>
</evidence>
<reference evidence="1" key="1">
    <citation type="submission" date="2024-01" db="EMBL/GenBank/DDBJ databases">
        <authorList>
            <person name="Webb A."/>
        </authorList>
    </citation>
    <scope>NUCLEOTIDE SEQUENCE</scope>
    <source>
        <strain evidence="1">Pm1</strain>
    </source>
</reference>
<sequence length="60" mass="6825">MKVGTAYMLYCEQEEAQIVQYSEDGSNWELSHARMGHPNQDALTKTRHATNIFPAIDQPT</sequence>
<accession>A0AAV1U6V2</accession>
<evidence type="ECO:0008006" key="3">
    <source>
        <dbReference type="Google" id="ProtNLM"/>
    </source>
</evidence>
<dbReference type="Proteomes" id="UP001162060">
    <property type="component" value="Unassembled WGS sequence"/>
</dbReference>
<gene>
    <name evidence="1" type="ORF">PM001_LOCUS14678</name>
</gene>
<organism evidence="1 2">
    <name type="scientific">Peronospora matthiolae</name>
    <dbReference type="NCBI Taxonomy" id="2874970"/>
    <lineage>
        <taxon>Eukaryota</taxon>
        <taxon>Sar</taxon>
        <taxon>Stramenopiles</taxon>
        <taxon>Oomycota</taxon>
        <taxon>Peronosporomycetes</taxon>
        <taxon>Peronosporales</taxon>
        <taxon>Peronosporaceae</taxon>
        <taxon>Peronospora</taxon>
    </lineage>
</organism>
<comment type="caution">
    <text evidence="1">The sequence shown here is derived from an EMBL/GenBank/DDBJ whole genome shotgun (WGS) entry which is preliminary data.</text>
</comment>
<dbReference type="AlphaFoldDB" id="A0AAV1U6V2"/>
<evidence type="ECO:0000313" key="1">
    <source>
        <dbReference type="EMBL" id="CAK7929528.1"/>
    </source>
</evidence>
<proteinExistence type="predicted"/>